<reference evidence="6 7" key="1">
    <citation type="journal article" date="2019" name="Genome Biol. Evol.">
        <title>Whole-Genome Sequencing of the Giant Devil Catfish, Bagarius yarrelli.</title>
        <authorList>
            <person name="Jiang W."/>
            <person name="Lv Y."/>
            <person name="Cheng L."/>
            <person name="Yang K."/>
            <person name="Chao B."/>
            <person name="Wang X."/>
            <person name="Li Y."/>
            <person name="Pan X."/>
            <person name="You X."/>
            <person name="Zhang Y."/>
            <person name="Yang J."/>
            <person name="Li J."/>
            <person name="Zhang X."/>
            <person name="Liu S."/>
            <person name="Sun C."/>
            <person name="Yang J."/>
            <person name="Shi Q."/>
        </authorList>
    </citation>
    <scope>NUCLEOTIDE SEQUENCE [LARGE SCALE GENOMIC DNA]</scope>
    <source>
        <strain evidence="6">JWS20170419001</strain>
        <tissue evidence="6">Muscle</tissue>
    </source>
</reference>
<feature type="compositionally biased region" description="Basic and acidic residues" evidence="4">
    <location>
        <begin position="383"/>
        <end position="394"/>
    </location>
</feature>
<evidence type="ECO:0000313" key="7">
    <source>
        <dbReference type="Proteomes" id="UP000319801"/>
    </source>
</evidence>
<gene>
    <name evidence="6" type="ORF">Baya_8211</name>
</gene>
<evidence type="ECO:0000259" key="5">
    <source>
        <dbReference type="PROSITE" id="PS50209"/>
    </source>
</evidence>
<dbReference type="PANTHER" id="PTHR21444:SF14">
    <property type="entry name" value="COILED-COIL DOMAIN-CONTAINING PROTEIN 180"/>
    <property type="match status" value="1"/>
</dbReference>
<dbReference type="GO" id="GO:0042981">
    <property type="term" value="P:regulation of apoptotic process"/>
    <property type="evidence" value="ECO:0007669"/>
    <property type="project" value="InterPro"/>
</dbReference>
<proteinExistence type="predicted"/>
<keyword evidence="7" id="KW-1185">Reference proteome</keyword>
<dbReference type="InterPro" id="IPR028089">
    <property type="entry name" value="DUF4455"/>
</dbReference>
<feature type="region of interest" description="Disordered" evidence="4">
    <location>
        <begin position="378"/>
        <end position="402"/>
    </location>
</feature>
<feature type="compositionally biased region" description="Low complexity" evidence="4">
    <location>
        <begin position="1504"/>
        <end position="1521"/>
    </location>
</feature>
<dbReference type="FunFam" id="1.10.533.10:FF:000003">
    <property type="entry name" value="Caspase recruitment domain family, member 11"/>
    <property type="match status" value="1"/>
</dbReference>
<feature type="region of interest" description="Disordered" evidence="4">
    <location>
        <begin position="1465"/>
        <end position="1526"/>
    </location>
</feature>
<feature type="domain" description="CARD" evidence="5">
    <location>
        <begin position="12"/>
        <end position="104"/>
    </location>
</feature>
<dbReference type="EMBL" id="VCAZ01000050">
    <property type="protein sequence ID" value="TSM86003.1"/>
    <property type="molecule type" value="Genomic_DNA"/>
</dbReference>
<dbReference type="Proteomes" id="UP000319801">
    <property type="component" value="Unassembled WGS sequence"/>
</dbReference>
<feature type="compositionally biased region" description="Basic residues" evidence="4">
    <location>
        <begin position="1494"/>
        <end position="1503"/>
    </location>
</feature>
<protein>
    <submittedName>
        <fullName evidence="6">Caspase recruitment domain-containing protein 9</fullName>
    </submittedName>
</protein>
<feature type="coiled-coil region" evidence="3">
    <location>
        <begin position="1257"/>
        <end position="1352"/>
    </location>
</feature>
<feature type="region of interest" description="Disordered" evidence="4">
    <location>
        <begin position="1389"/>
        <end position="1437"/>
    </location>
</feature>
<organism evidence="6 7">
    <name type="scientific">Bagarius yarrelli</name>
    <name type="common">Goonch</name>
    <name type="synonym">Bagrus yarrelli</name>
    <dbReference type="NCBI Taxonomy" id="175774"/>
    <lineage>
        <taxon>Eukaryota</taxon>
        <taxon>Metazoa</taxon>
        <taxon>Chordata</taxon>
        <taxon>Craniata</taxon>
        <taxon>Vertebrata</taxon>
        <taxon>Euteleostomi</taxon>
        <taxon>Actinopterygii</taxon>
        <taxon>Neopterygii</taxon>
        <taxon>Teleostei</taxon>
        <taxon>Ostariophysi</taxon>
        <taxon>Siluriformes</taxon>
        <taxon>Sisoridae</taxon>
        <taxon>Sisorinae</taxon>
        <taxon>Bagarius</taxon>
    </lineage>
</organism>
<evidence type="ECO:0000256" key="3">
    <source>
        <dbReference type="SAM" id="Coils"/>
    </source>
</evidence>
<dbReference type="OrthoDB" id="431588at2759"/>
<evidence type="ECO:0000256" key="1">
    <source>
        <dbReference type="ARBA" id="ARBA00022553"/>
    </source>
</evidence>
<dbReference type="InterPro" id="IPR011029">
    <property type="entry name" value="DEATH-like_dom_sf"/>
</dbReference>
<accession>A0A556U5J6</accession>
<dbReference type="Pfam" id="PF14643">
    <property type="entry name" value="DUF4455"/>
    <property type="match status" value="1"/>
</dbReference>
<name>A0A556U5J6_BAGYA</name>
<dbReference type="InterPro" id="IPR001315">
    <property type="entry name" value="CARD"/>
</dbReference>
<sequence>MADEHSAVEFEDDEECWMRLEDHRMILIKTIEPSRIIPYLRQCRVLNSEDEEQIYNDPNLVIRRRKVGVLLDILQRTGHKGYVAFLESLELDYPQLYQKITGKEPSRVFSILVDTAGESGLTQFLMNELTRLQKELQNERQARLAASAHVAEQSDTIRRLQTRECELRKQQERVQRMREERDQMWEKARHLKDENYKLMSDMNRLSEEKNCALMCNRDLQLEVQISTNDDTSLIEDFQKQSQAHQELVKKLHVLRRELHDAEELRDKYLEKNDELELKCEILKKDSKMYCNRMEDILKQLDEVIKERDKAISSREEFHQENCKNLQDKDHYRKQLREMGERYDELQVHLFRTQGELLALQAKFRRQKHLHKTLEELKSQTSEEDFRERYEKGVSDDSQSPTSGEYNVCITITDPCASDAKSLVKSESNSSPLIIMDATRVVPSGKVYRQMFDAQAHLSLSLHEGRKKRLNEDNTISRNTDQSGAEQCSEDMMRNQLFSGMKTVFSVDQDDHDEIRGLPDNVVPAKTGSDIIERLTEKKQREHMEIVTQLQRELTELSVRYESLLRDTGEDFLLRLSEYDEEVESLMQKTEQDGNLPAFSYQGLQEFWTSVSRTFAMRRNCIQELDELFVKYEIQRAAEITAILKNYTIILEKINYVMPSDVHRLINHEAMLINQALLANRQALAKLHLNLMEKNLQKEVLYHLKWETKFHDWKKIKLVAAISQFEEFLNSPRIQNPENVQDTLNTMRTKQKAYSEQRLQILEQVRNITPPNCSKSSAAEWYSSLSEVNEQIDRMHNETMTKLSDFYENTWQGCSEEIDLFKNKVSTYGFSSEEIKDIVKREIVPLIGKCRTQREERLAAMKTAFKGLAQTAAFLSKSLFEFVEGVVDVWEVHGASLQRTEQQLQDSLEEIGKSYEEKNQKKEAQLDVFMDKLRQESTEKALKAALEQTLNYLEEIKEGCVYFYKEGVKIVESYPVIVMKEVCAYSIAVSRYFNVNEIYSQDPEELQTLYPSLVLGESQILCIKKSSPSVNLSPSTFQDVTSQAHTPDSAHTEDKRNFQNTETFTTLKGNVYSCPVIRCDDAEERWDVLDVEAALYPSLIISKSLIVELQRNVRENFFNHLETRYQEALNYTTAFMEAKKDKLKSELDLRLHLHQPRAKRIEMDIHNVRAAELILHQDRVDRHCKGILQALTDFRTEYDSLQVVQRKINEDFRVKIHSMEDTLYTATKSDTLVKLSTSLQLSLSKHINDFKELQRNVRQNMEIKFEGLREANAHLMKNFKLFAEGGNFTPKEISQYKKHLEKMAKRIDSADDALMQDMEGTESKCLEKAKEIINKFEERLQFLKVDLMFLEKIQSVLTNTQVQIKSEVMNSNTYKKLINSVMAELKDTLHGYTKNSPDNRDPSMAVPLPDSPLQGAFAVASRPRSRKQEKVESPTADALLQPSCMGTAFVDDKAVEVIKGLLRISKPQSGQEVSEERKETPTGTGPVHPSNLPRSGKKSGRSRNRSALGSVHRRSAGSASSRGVRRLTKPTRFDERFQVFGPKPNVPKEILTFKGLITRILWEANDSLLQVAEDFYKKKDRRSISRPQFIQETFELCAEDLNKRLLVYQSQSHEYHRGCVQEFCKQLMAIEEIVCEIPKALLTKLSDQHFQELNESLSLIRKQFKQTQQQSEKKKKEHSSKLKARLNHPACEGELNRLVTAEEDRQTEQRKRIESNRLELQTCIQKNADELVTKLATLTESLLFQFDNILTVDEIQGGSEEPKRENIMTLVRQTKAGVLQEEHGKRSSSERGSRAWPGISYFRIPNGSSGEEQKRETATITTTKSTMAQLRVMEVRNLLHQQRITQEFRGVEKFRKEQEAELIHWQEHWKGQLKTLATLKSE</sequence>
<keyword evidence="2 3" id="KW-0175">Coiled coil</keyword>
<dbReference type="PROSITE" id="PS50209">
    <property type="entry name" value="CARD"/>
    <property type="match status" value="1"/>
</dbReference>
<feature type="coiled-coil region" evidence="3">
    <location>
        <begin position="244"/>
        <end position="285"/>
    </location>
</feature>
<dbReference type="PANTHER" id="PTHR21444">
    <property type="entry name" value="COILED-COIL DOMAIN-CONTAINING PROTEIN 180"/>
    <property type="match status" value="1"/>
</dbReference>
<dbReference type="CDD" id="cd08809">
    <property type="entry name" value="CARD_CARD9"/>
    <property type="match status" value="1"/>
</dbReference>
<feature type="region of interest" description="Disordered" evidence="4">
    <location>
        <begin position="1034"/>
        <end position="1054"/>
    </location>
</feature>
<dbReference type="SUPFAM" id="SSF47986">
    <property type="entry name" value="DEATH domain"/>
    <property type="match status" value="1"/>
</dbReference>
<keyword evidence="1" id="KW-0597">Phosphoprotein</keyword>
<evidence type="ECO:0000313" key="6">
    <source>
        <dbReference type="EMBL" id="TSM86003.1"/>
    </source>
</evidence>
<dbReference type="InterPro" id="IPR042142">
    <property type="entry name" value="CARD_CARD9"/>
</dbReference>
<evidence type="ECO:0000256" key="4">
    <source>
        <dbReference type="SAM" id="MobiDB-lite"/>
    </source>
</evidence>
<dbReference type="Pfam" id="PF00619">
    <property type="entry name" value="CARD"/>
    <property type="match status" value="1"/>
</dbReference>
<dbReference type="InterPro" id="IPR027914">
    <property type="entry name" value="DUF4456"/>
</dbReference>
<evidence type="ECO:0000256" key="2">
    <source>
        <dbReference type="ARBA" id="ARBA00023054"/>
    </source>
</evidence>
<dbReference type="Pfam" id="PF14644">
    <property type="entry name" value="DUF4456"/>
    <property type="match status" value="1"/>
</dbReference>
<feature type="coiled-coil region" evidence="3">
    <location>
        <begin position="122"/>
        <end position="208"/>
    </location>
</feature>
<feature type="coiled-coil region" evidence="3">
    <location>
        <begin position="896"/>
        <end position="924"/>
    </location>
</feature>
<feature type="compositionally biased region" description="Polar residues" evidence="4">
    <location>
        <begin position="1034"/>
        <end position="1045"/>
    </location>
</feature>
<comment type="caution">
    <text evidence="6">The sequence shown here is derived from an EMBL/GenBank/DDBJ whole genome shotgun (WGS) entry which is preliminary data.</text>
</comment>
<dbReference type="Gene3D" id="1.10.533.10">
    <property type="entry name" value="Death Domain, Fas"/>
    <property type="match status" value="1"/>
</dbReference>